<dbReference type="EMBL" id="CP000580">
    <property type="protein sequence ID" value="ABN96767.1"/>
    <property type="molecule type" value="Genomic_DNA"/>
</dbReference>
<reference evidence="1" key="1">
    <citation type="submission" date="2007-02" db="EMBL/GenBank/DDBJ databases">
        <title>Complete sequence of Mycobacterium sp. JLS.</title>
        <authorList>
            <consortium name="US DOE Joint Genome Institute"/>
            <person name="Copeland A."/>
            <person name="Lucas S."/>
            <person name="Lapidus A."/>
            <person name="Barry K."/>
            <person name="Detter J.C."/>
            <person name="Glavina del Rio T."/>
            <person name="Hammon N."/>
            <person name="Israni S."/>
            <person name="Dalin E."/>
            <person name="Tice H."/>
            <person name="Pitluck S."/>
            <person name="Chain P."/>
            <person name="Malfatti S."/>
            <person name="Shin M."/>
            <person name="Vergez L."/>
            <person name="Schmutz J."/>
            <person name="Larimer F."/>
            <person name="Land M."/>
            <person name="Hauser L."/>
            <person name="Kyrpides N."/>
            <person name="Mikhailova N."/>
            <person name="Miller C.D."/>
            <person name="Anderson A.J."/>
            <person name="Sims R.C."/>
            <person name="Richardson P."/>
        </authorList>
    </citation>
    <scope>NUCLEOTIDE SEQUENCE [LARGE SCALE GENOMIC DNA]</scope>
    <source>
        <strain evidence="1">JLS</strain>
    </source>
</reference>
<dbReference type="AlphaFoldDB" id="A0A5Q5CC75"/>
<organism evidence="1">
    <name type="scientific">Mycobacterium sp. (strain JLS)</name>
    <dbReference type="NCBI Taxonomy" id="164757"/>
    <lineage>
        <taxon>Bacteria</taxon>
        <taxon>Bacillati</taxon>
        <taxon>Actinomycetota</taxon>
        <taxon>Actinomycetes</taxon>
        <taxon>Mycobacteriales</taxon>
        <taxon>Mycobacteriaceae</taxon>
        <taxon>Mycobacterium</taxon>
    </lineage>
</organism>
<evidence type="ECO:0000313" key="1">
    <source>
        <dbReference type="EMBL" id="ABN96767.1"/>
    </source>
</evidence>
<dbReference type="GO" id="GO:0006488">
    <property type="term" value="P:dolichol-linked oligosaccharide biosynthetic process"/>
    <property type="evidence" value="ECO:0007669"/>
    <property type="project" value="InterPro"/>
</dbReference>
<sequence length="148" mass="15881">MSKILAISSGGGHWEQLTIISESFGPHDVIFANTIPGLAEKSAITGAHIIRDCNRDRPVAIILSFIDVLRLVMREKPDIIITTGAAPGLLALVVGKMSGKRTIWIDSVANSEKLSMSGRLAGALADLHVTQWEHLAGKGRTRYLGSVL</sequence>
<dbReference type="KEGG" id="mjl:Mjls_0958"/>
<accession>A0A5Q5CC75</accession>
<gene>
    <name evidence="1" type="ordered locus">Mjls_0958</name>
</gene>
<dbReference type="InterPro" id="IPR013969">
    <property type="entry name" value="Oligosacch_biosynth_Alg14"/>
</dbReference>
<dbReference type="Gene3D" id="3.40.50.2000">
    <property type="entry name" value="Glycogen Phosphorylase B"/>
    <property type="match status" value="1"/>
</dbReference>
<name>A0A5Q5CC75_MYCSJ</name>
<proteinExistence type="predicted"/>
<dbReference type="Pfam" id="PF08660">
    <property type="entry name" value="Alg14"/>
    <property type="match status" value="1"/>
</dbReference>
<protein>
    <submittedName>
        <fullName evidence="1">Oligosaccharide biosynthesis protein Alg14 like protein</fullName>
    </submittedName>
</protein>